<reference evidence="1" key="1">
    <citation type="submission" date="2014-11" db="EMBL/GenBank/DDBJ databases">
        <authorList>
            <person name="Amaro Gonzalez C."/>
        </authorList>
    </citation>
    <scope>NUCLEOTIDE SEQUENCE</scope>
</reference>
<dbReference type="EMBL" id="GBXM01026678">
    <property type="protein sequence ID" value="JAH81899.1"/>
    <property type="molecule type" value="Transcribed_RNA"/>
</dbReference>
<evidence type="ECO:0000313" key="1">
    <source>
        <dbReference type="EMBL" id="JAH81899.1"/>
    </source>
</evidence>
<protein>
    <submittedName>
        <fullName evidence="1">Uncharacterized protein</fullName>
    </submittedName>
</protein>
<proteinExistence type="predicted"/>
<name>A0A0E9VUR7_ANGAN</name>
<dbReference type="AlphaFoldDB" id="A0A0E9VUR7"/>
<sequence length="52" mass="5710">MGIIEDTTQGCFLLVEALIDIGPPIGHRLPPWSFSVPLDGAIRPRPFEDYTG</sequence>
<reference evidence="1" key="2">
    <citation type="journal article" date="2015" name="Fish Shellfish Immunol.">
        <title>Early steps in the European eel (Anguilla anguilla)-Vibrio vulnificus interaction in the gills: Role of the RtxA13 toxin.</title>
        <authorList>
            <person name="Callol A."/>
            <person name="Pajuelo D."/>
            <person name="Ebbesson L."/>
            <person name="Teles M."/>
            <person name="MacKenzie S."/>
            <person name="Amaro C."/>
        </authorList>
    </citation>
    <scope>NUCLEOTIDE SEQUENCE</scope>
</reference>
<organism evidence="1">
    <name type="scientific">Anguilla anguilla</name>
    <name type="common">European freshwater eel</name>
    <name type="synonym">Muraena anguilla</name>
    <dbReference type="NCBI Taxonomy" id="7936"/>
    <lineage>
        <taxon>Eukaryota</taxon>
        <taxon>Metazoa</taxon>
        <taxon>Chordata</taxon>
        <taxon>Craniata</taxon>
        <taxon>Vertebrata</taxon>
        <taxon>Euteleostomi</taxon>
        <taxon>Actinopterygii</taxon>
        <taxon>Neopterygii</taxon>
        <taxon>Teleostei</taxon>
        <taxon>Anguilliformes</taxon>
        <taxon>Anguillidae</taxon>
        <taxon>Anguilla</taxon>
    </lineage>
</organism>
<accession>A0A0E9VUR7</accession>